<dbReference type="PANTHER" id="PTHR15384:SF0">
    <property type="entry name" value="PROTEIN EVI2B"/>
    <property type="match status" value="1"/>
</dbReference>
<feature type="transmembrane region" description="Helical" evidence="2">
    <location>
        <begin position="20"/>
        <end position="44"/>
    </location>
</feature>
<gene>
    <name evidence="3" type="ORF">GDO54_001035</name>
</gene>
<dbReference type="GO" id="GO:0045660">
    <property type="term" value="P:positive regulation of neutrophil differentiation"/>
    <property type="evidence" value="ECO:0007669"/>
    <property type="project" value="TreeGrafter"/>
</dbReference>
<keyword evidence="4" id="KW-1185">Reference proteome</keyword>
<dbReference type="PANTHER" id="PTHR15384">
    <property type="entry name" value="PROTEIN EVI2B"/>
    <property type="match status" value="1"/>
</dbReference>
<dbReference type="Proteomes" id="UP001181693">
    <property type="component" value="Unassembled WGS sequence"/>
</dbReference>
<feature type="region of interest" description="Disordered" evidence="1">
    <location>
        <begin position="98"/>
        <end position="149"/>
    </location>
</feature>
<sequence>MDKDKLDHDGSEGEESEKYLWVAALVIGILLILMVLAIASIAIWKYFKKENTADQNWAGPSPLADGNTFDDININSYVLGRNRSLSCISTAPIVTNELEAPQKDHASENTSKSHSEETSTEEDSKINNMPTLPYISSETTSFSSDASESQKCKQHLKSYSLNEEISLPPPPDDFLQFPLPPPMGYTNEFPVLAEESNMQPLPLREIQQSDEHYNQILLDQANTICMIDSTPSTYNIDDQLLPPPPEDLL</sequence>
<organism evidence="3 4">
    <name type="scientific">Pyxicephalus adspersus</name>
    <name type="common">African bullfrog</name>
    <dbReference type="NCBI Taxonomy" id="30357"/>
    <lineage>
        <taxon>Eukaryota</taxon>
        <taxon>Metazoa</taxon>
        <taxon>Chordata</taxon>
        <taxon>Craniata</taxon>
        <taxon>Vertebrata</taxon>
        <taxon>Euteleostomi</taxon>
        <taxon>Amphibia</taxon>
        <taxon>Batrachia</taxon>
        <taxon>Anura</taxon>
        <taxon>Neobatrachia</taxon>
        <taxon>Ranoidea</taxon>
        <taxon>Pyxicephalidae</taxon>
        <taxon>Pyxicephalinae</taxon>
        <taxon>Pyxicephalus</taxon>
    </lineage>
</organism>
<evidence type="ECO:0000313" key="3">
    <source>
        <dbReference type="EMBL" id="DBA33336.1"/>
    </source>
</evidence>
<dbReference type="AlphaFoldDB" id="A0AAV3B6F0"/>
<reference evidence="3" key="1">
    <citation type="thesis" date="2020" institute="ProQuest LLC" country="789 East Eisenhower Parkway, Ann Arbor, MI, USA">
        <title>Comparative Genomics and Chromosome Evolution.</title>
        <authorList>
            <person name="Mudd A.B."/>
        </authorList>
    </citation>
    <scope>NUCLEOTIDE SEQUENCE</scope>
    <source>
        <strain evidence="3">1538</strain>
        <tissue evidence="3">Blood</tissue>
    </source>
</reference>
<evidence type="ECO:0000256" key="1">
    <source>
        <dbReference type="SAM" id="MobiDB-lite"/>
    </source>
</evidence>
<dbReference type="EMBL" id="DYDO01000001">
    <property type="protein sequence ID" value="DBA33336.1"/>
    <property type="molecule type" value="Genomic_DNA"/>
</dbReference>
<proteinExistence type="predicted"/>
<dbReference type="GO" id="GO:2000035">
    <property type="term" value="P:regulation of stem cell division"/>
    <property type="evidence" value="ECO:0007669"/>
    <property type="project" value="TreeGrafter"/>
</dbReference>
<evidence type="ECO:0000256" key="2">
    <source>
        <dbReference type="SAM" id="Phobius"/>
    </source>
</evidence>
<keyword evidence="2" id="KW-0812">Transmembrane</keyword>
<feature type="compositionally biased region" description="Low complexity" evidence="1">
    <location>
        <begin position="136"/>
        <end position="149"/>
    </location>
</feature>
<accession>A0AAV3B6F0</accession>
<feature type="compositionally biased region" description="Basic and acidic residues" evidence="1">
    <location>
        <begin position="100"/>
        <end position="125"/>
    </location>
</feature>
<name>A0AAV3B6F0_PYXAD</name>
<dbReference type="InterPro" id="IPR033239">
    <property type="entry name" value="EVI2B"/>
</dbReference>
<protein>
    <submittedName>
        <fullName evidence="3">Uncharacterized protein</fullName>
    </submittedName>
</protein>
<evidence type="ECO:0000313" key="4">
    <source>
        <dbReference type="Proteomes" id="UP001181693"/>
    </source>
</evidence>
<keyword evidence="2" id="KW-1133">Transmembrane helix</keyword>
<keyword evidence="2" id="KW-0472">Membrane</keyword>
<comment type="caution">
    <text evidence="3">The sequence shown here is derived from an EMBL/GenBank/DDBJ whole genome shotgun (WGS) entry which is preliminary data.</text>
</comment>